<feature type="domain" description="Gelsolin-like" evidence="2">
    <location>
        <begin position="292"/>
        <end position="361"/>
    </location>
</feature>
<dbReference type="Pfam" id="PF00626">
    <property type="entry name" value="Gelsolin"/>
    <property type="match status" value="3"/>
</dbReference>
<accession>A0ABD3NK54</accession>
<dbReference type="SUPFAM" id="SSF55753">
    <property type="entry name" value="Actin depolymerizing proteins"/>
    <property type="match status" value="3"/>
</dbReference>
<dbReference type="AlphaFoldDB" id="A0ABD3NK54"/>
<reference evidence="3 4" key="1">
    <citation type="submission" date="2024-10" db="EMBL/GenBank/DDBJ databases">
        <title>Updated reference genomes for cyclostephanoid diatoms.</title>
        <authorList>
            <person name="Roberts W.R."/>
            <person name="Alverson A.J."/>
        </authorList>
    </citation>
    <scope>NUCLEOTIDE SEQUENCE [LARGE SCALE GENOMIC DNA]</scope>
    <source>
        <strain evidence="3 4">AJA010-31</strain>
    </source>
</reference>
<keyword evidence="4" id="KW-1185">Reference proteome</keyword>
<dbReference type="PRINTS" id="PR00597">
    <property type="entry name" value="GELSOLIN"/>
</dbReference>
<dbReference type="SMART" id="SM00262">
    <property type="entry name" value="GEL"/>
    <property type="match status" value="3"/>
</dbReference>
<dbReference type="EMBL" id="JALLPJ020001155">
    <property type="protein sequence ID" value="KAL3775417.1"/>
    <property type="molecule type" value="Genomic_DNA"/>
</dbReference>
<feature type="domain" description="Gelsolin-like" evidence="2">
    <location>
        <begin position="68"/>
        <end position="141"/>
    </location>
</feature>
<proteinExistence type="predicted"/>
<dbReference type="InterPro" id="IPR007123">
    <property type="entry name" value="Gelsolin-like_dom"/>
</dbReference>
<dbReference type="PANTHER" id="PTHR11977">
    <property type="entry name" value="VILLIN"/>
    <property type="match status" value="1"/>
</dbReference>
<dbReference type="InterPro" id="IPR029006">
    <property type="entry name" value="ADF-H/Gelsolin-like_dom_sf"/>
</dbReference>
<organism evidence="3 4">
    <name type="scientific">Cyclotella atomus</name>
    <dbReference type="NCBI Taxonomy" id="382360"/>
    <lineage>
        <taxon>Eukaryota</taxon>
        <taxon>Sar</taxon>
        <taxon>Stramenopiles</taxon>
        <taxon>Ochrophyta</taxon>
        <taxon>Bacillariophyta</taxon>
        <taxon>Coscinodiscophyceae</taxon>
        <taxon>Thalassiosirophycidae</taxon>
        <taxon>Stephanodiscales</taxon>
        <taxon>Stephanodiscaceae</taxon>
        <taxon>Cyclotella</taxon>
    </lineage>
</organism>
<dbReference type="CDD" id="cd11290">
    <property type="entry name" value="gelsolin_S1_like"/>
    <property type="match status" value="1"/>
</dbReference>
<sequence>MALPIEETNLAHIGSTTDHALKALAASIDFHWSDAGTTPGLQIWRVENKRTDNDNPDFGIEAWPEEMYGQFHRGDSYIVLLTTKEEEGDGLLWDVFFWIGSESSQDEYGVAAYKANELDDLLGGSPVQHREIEGNESDEFVSCFPDGIRYLEGGVDSGFRKVGTNNTDYITRLYRIRKKPGHHPARCFEVPLKCSSLNDGDAFLLDAGDKIYTWFGSSVSAFERNKSASVAHNLHQNRLGHCDLILGVEDDNEEFWSALGGKGEIQPAVDDVEESEAEKKMYICSNESGKVTVKLVELSRDSLESNRVCLVDAGTNVYIWVGKESSKDEQQFAMMVVQRYLKALERDLTTCVTRVNEGCESRCKAFGKVF</sequence>
<evidence type="ECO:0000259" key="2">
    <source>
        <dbReference type="Pfam" id="PF00626"/>
    </source>
</evidence>
<evidence type="ECO:0000313" key="4">
    <source>
        <dbReference type="Proteomes" id="UP001530400"/>
    </source>
</evidence>
<name>A0ABD3NK54_9STRA</name>
<comment type="caution">
    <text evidence="3">The sequence shown here is derived from an EMBL/GenBank/DDBJ whole genome shotgun (WGS) entry which is preliminary data.</text>
</comment>
<dbReference type="InterPro" id="IPR007122">
    <property type="entry name" value="Villin/Gelsolin"/>
</dbReference>
<dbReference type="Proteomes" id="UP001530400">
    <property type="component" value="Unassembled WGS sequence"/>
</dbReference>
<protein>
    <recommendedName>
        <fullName evidence="2">Gelsolin-like domain-containing protein</fullName>
    </recommendedName>
</protein>
<evidence type="ECO:0000313" key="3">
    <source>
        <dbReference type="EMBL" id="KAL3775417.1"/>
    </source>
</evidence>
<feature type="domain" description="Gelsolin-like" evidence="2">
    <location>
        <begin position="189"/>
        <end position="242"/>
    </location>
</feature>
<dbReference type="PANTHER" id="PTHR11977:SF51">
    <property type="entry name" value="PROTEIN FLIGHTLESS-1 HOMOLOG"/>
    <property type="match status" value="1"/>
</dbReference>
<dbReference type="Gene3D" id="3.40.20.10">
    <property type="entry name" value="Severin"/>
    <property type="match status" value="3"/>
</dbReference>
<gene>
    <name evidence="3" type="ORF">ACHAWO_001431</name>
</gene>
<evidence type="ECO:0000256" key="1">
    <source>
        <dbReference type="ARBA" id="ARBA00022737"/>
    </source>
</evidence>
<keyword evidence="1" id="KW-0677">Repeat</keyword>